<dbReference type="InterPro" id="IPR001647">
    <property type="entry name" value="HTH_TetR"/>
</dbReference>
<dbReference type="PROSITE" id="PS50977">
    <property type="entry name" value="HTH_TETR_2"/>
    <property type="match status" value="1"/>
</dbReference>
<dbReference type="PANTHER" id="PTHR30055:SF235">
    <property type="entry name" value="TRANSCRIPTIONAL REGULATORY PROTEIN"/>
    <property type="match status" value="1"/>
</dbReference>
<dbReference type="Pfam" id="PF00440">
    <property type="entry name" value="TetR_N"/>
    <property type="match status" value="1"/>
</dbReference>
<keyword evidence="6" id="KW-1185">Reference proteome</keyword>
<dbReference type="SUPFAM" id="SSF48498">
    <property type="entry name" value="Tetracyclin repressor-like, C-terminal domain"/>
    <property type="match status" value="1"/>
</dbReference>
<feature type="domain" description="HTH tetR-type" evidence="4">
    <location>
        <begin position="29"/>
        <end position="89"/>
    </location>
</feature>
<name>A0ABN2R6B7_9MICO</name>
<dbReference type="InterPro" id="IPR009057">
    <property type="entry name" value="Homeodomain-like_sf"/>
</dbReference>
<evidence type="ECO:0000256" key="2">
    <source>
        <dbReference type="PROSITE-ProRule" id="PRU00335"/>
    </source>
</evidence>
<sequence>MPPGYAGGMSTDAGEVSPLRRPGRRPGPNQTRQLILDTARIRFAEDGFKGTTIRRIATDAGVDPSLIMQFFGTKDTLFGEVMSISPKALSQFAEAFEGPREAIGERVARAFFAIWEGDPQDSEPLLAMLRGAIGNERATAQLGAFLQARLKHTLGPDQAVRVGIASAMLVGIVVGRRIVQIPALAKQDAETLIAVIAPALQVVLTGDDR</sequence>
<dbReference type="Gene3D" id="1.10.357.10">
    <property type="entry name" value="Tetracycline Repressor, domain 2"/>
    <property type="match status" value="1"/>
</dbReference>
<evidence type="ECO:0000256" key="3">
    <source>
        <dbReference type="SAM" id="MobiDB-lite"/>
    </source>
</evidence>
<dbReference type="Pfam" id="PF17920">
    <property type="entry name" value="TetR_C_16"/>
    <property type="match status" value="1"/>
</dbReference>
<evidence type="ECO:0000313" key="5">
    <source>
        <dbReference type="EMBL" id="GAA1964195.1"/>
    </source>
</evidence>
<keyword evidence="1 2" id="KW-0238">DNA-binding</keyword>
<proteinExistence type="predicted"/>
<comment type="caution">
    <text evidence="5">The sequence shown here is derived from an EMBL/GenBank/DDBJ whole genome shotgun (WGS) entry which is preliminary data.</text>
</comment>
<reference evidence="5 6" key="1">
    <citation type="journal article" date="2019" name="Int. J. Syst. Evol. Microbiol.">
        <title>The Global Catalogue of Microorganisms (GCM) 10K type strain sequencing project: providing services to taxonomists for standard genome sequencing and annotation.</title>
        <authorList>
            <consortium name="The Broad Institute Genomics Platform"/>
            <consortium name="The Broad Institute Genome Sequencing Center for Infectious Disease"/>
            <person name="Wu L."/>
            <person name="Ma J."/>
        </authorList>
    </citation>
    <scope>NUCLEOTIDE SEQUENCE [LARGE SCALE GENOMIC DNA]</scope>
    <source>
        <strain evidence="5 6">JCM 14901</strain>
    </source>
</reference>
<evidence type="ECO:0000259" key="4">
    <source>
        <dbReference type="PROSITE" id="PS50977"/>
    </source>
</evidence>
<evidence type="ECO:0000313" key="6">
    <source>
        <dbReference type="Proteomes" id="UP001499933"/>
    </source>
</evidence>
<dbReference type="InterPro" id="IPR036271">
    <property type="entry name" value="Tet_transcr_reg_TetR-rel_C_sf"/>
</dbReference>
<dbReference type="SUPFAM" id="SSF46689">
    <property type="entry name" value="Homeodomain-like"/>
    <property type="match status" value="1"/>
</dbReference>
<dbReference type="InterPro" id="IPR041678">
    <property type="entry name" value="TetR_C_16"/>
</dbReference>
<dbReference type="PANTHER" id="PTHR30055">
    <property type="entry name" value="HTH-TYPE TRANSCRIPTIONAL REGULATOR RUTR"/>
    <property type="match status" value="1"/>
</dbReference>
<gene>
    <name evidence="5" type="ORF">GCM10009776_28740</name>
</gene>
<dbReference type="InterPro" id="IPR050109">
    <property type="entry name" value="HTH-type_TetR-like_transc_reg"/>
</dbReference>
<feature type="DNA-binding region" description="H-T-H motif" evidence="2">
    <location>
        <begin position="52"/>
        <end position="71"/>
    </location>
</feature>
<accession>A0ABN2R6B7</accession>
<dbReference type="EMBL" id="BAAAOG010000006">
    <property type="protein sequence ID" value="GAA1964195.1"/>
    <property type="molecule type" value="Genomic_DNA"/>
</dbReference>
<feature type="region of interest" description="Disordered" evidence="3">
    <location>
        <begin position="1"/>
        <end position="30"/>
    </location>
</feature>
<organism evidence="5 6">
    <name type="scientific">Microbacterium deminutum</name>
    <dbReference type="NCBI Taxonomy" id="344164"/>
    <lineage>
        <taxon>Bacteria</taxon>
        <taxon>Bacillati</taxon>
        <taxon>Actinomycetota</taxon>
        <taxon>Actinomycetes</taxon>
        <taxon>Micrococcales</taxon>
        <taxon>Microbacteriaceae</taxon>
        <taxon>Microbacterium</taxon>
    </lineage>
</organism>
<dbReference type="Gene3D" id="1.10.10.60">
    <property type="entry name" value="Homeodomain-like"/>
    <property type="match status" value="1"/>
</dbReference>
<dbReference type="Proteomes" id="UP001499933">
    <property type="component" value="Unassembled WGS sequence"/>
</dbReference>
<protein>
    <submittedName>
        <fullName evidence="5">TetR family transcriptional regulator</fullName>
    </submittedName>
</protein>
<evidence type="ECO:0000256" key="1">
    <source>
        <dbReference type="ARBA" id="ARBA00023125"/>
    </source>
</evidence>